<feature type="compositionally biased region" description="Acidic residues" evidence="1">
    <location>
        <begin position="163"/>
        <end position="175"/>
    </location>
</feature>
<feature type="region of interest" description="Disordered" evidence="1">
    <location>
        <begin position="152"/>
        <end position="184"/>
    </location>
</feature>
<evidence type="ECO:0000313" key="3">
    <source>
        <dbReference type="Proteomes" id="UP001202328"/>
    </source>
</evidence>
<comment type="caution">
    <text evidence="2">The sequence shown here is derived from an EMBL/GenBank/DDBJ whole genome shotgun (WGS) entry which is preliminary data.</text>
</comment>
<protein>
    <submittedName>
        <fullName evidence="2">Uncharacterized protein</fullName>
    </submittedName>
</protein>
<dbReference type="PANTHER" id="PTHR34567">
    <property type="entry name" value="FK506-BINDING-LIKE PROTEIN"/>
    <property type="match status" value="1"/>
</dbReference>
<gene>
    <name evidence="2" type="ORF">MKW98_016160</name>
</gene>
<accession>A0AAD4S3T8</accession>
<evidence type="ECO:0000256" key="1">
    <source>
        <dbReference type="SAM" id="MobiDB-lite"/>
    </source>
</evidence>
<dbReference type="PANTHER" id="PTHR34567:SF3">
    <property type="entry name" value="FK506-BINDING-LIKE PROTEIN"/>
    <property type="match status" value="1"/>
</dbReference>
<proteinExistence type="predicted"/>
<sequence>MQAGSRYYQTARNKAEKSISGCNRRKSETTSAHNCRNFRTHVGGPSTSISMEWRPKIPASWEKRYCEEEGLIPWEQILKAHRSIKSMDWDGKIKRSLDWDASSADEALEKAKARFWCKLNGLPSESLTTDEYADMNIDKDIDWNPEIGPEISSAFDNRHVSDDDNDDIDEGENDGPLESSDDKPKWLTKDYLFHKDLPVVPVSQGWGPGFVD</sequence>
<dbReference type="AlphaFoldDB" id="A0AAD4S3T8"/>
<name>A0AAD4S3T8_9MAGN</name>
<reference evidence="2" key="1">
    <citation type="submission" date="2022-04" db="EMBL/GenBank/DDBJ databases">
        <title>A functionally conserved STORR gene fusion in Papaver species that diverged 16.8 million years ago.</title>
        <authorList>
            <person name="Catania T."/>
        </authorList>
    </citation>
    <scope>NUCLEOTIDE SEQUENCE</scope>
    <source>
        <strain evidence="2">S-188037</strain>
    </source>
</reference>
<organism evidence="2 3">
    <name type="scientific">Papaver atlanticum</name>
    <dbReference type="NCBI Taxonomy" id="357466"/>
    <lineage>
        <taxon>Eukaryota</taxon>
        <taxon>Viridiplantae</taxon>
        <taxon>Streptophyta</taxon>
        <taxon>Embryophyta</taxon>
        <taxon>Tracheophyta</taxon>
        <taxon>Spermatophyta</taxon>
        <taxon>Magnoliopsida</taxon>
        <taxon>Ranunculales</taxon>
        <taxon>Papaveraceae</taxon>
        <taxon>Papaveroideae</taxon>
        <taxon>Papaver</taxon>
    </lineage>
</organism>
<dbReference type="Proteomes" id="UP001202328">
    <property type="component" value="Unassembled WGS sequence"/>
</dbReference>
<feature type="region of interest" description="Disordered" evidence="1">
    <location>
        <begin position="1"/>
        <end position="30"/>
    </location>
</feature>
<dbReference type="EMBL" id="JAJJMB010015049">
    <property type="protein sequence ID" value="KAI3856127.1"/>
    <property type="molecule type" value="Genomic_DNA"/>
</dbReference>
<keyword evidence="3" id="KW-1185">Reference proteome</keyword>
<evidence type="ECO:0000313" key="2">
    <source>
        <dbReference type="EMBL" id="KAI3856127.1"/>
    </source>
</evidence>